<proteinExistence type="predicted"/>
<accession>A0AC34R495</accession>
<dbReference type="Proteomes" id="UP000887576">
    <property type="component" value="Unplaced"/>
</dbReference>
<sequence length="506" mass="51643">MNSTVVVFPFPAVDMTTFVEAATIVVDFIGFAVVVPFTFDAIVEVVATIVDPELVPLVVKIVGIVVMTVDDMPPAITVTFDCLTVVVPLGTIVVPVVPFPLGTIVVPVAPIVLLPLKMVAVVAVTGGFVTFAVLPITTVVPFPFIVTELFGVVPFAETGNAVVVAIGVPLPIPPDITVGFESFIVVVPFPVVITVVAAIVAFAAKIVGIVAVIIGIDPFTVPLVTAVVVPVPIVVVPIAALVIIVELDGFTVVVPVKVPLTDKTAGVDAVVDGIGEFELVAFATDFIVEVVADVVFGLVTIHSVVSIHSTVGATSLAWVIFDFIVVAVVVALPVLKIFFAVVVVVMVDCVAKLDGVIVGGVNVVFDVAMLVTIVTGVVAFDDIAAVAGVVAFDGIVIAEVASVVAFCAIVIAAVPGVVAFDGIGVVVGAGKLVVICTQGKRVIKIGTLTAVVSLTGGVPVAAVIDDVEFEGKTVLLTLIVVPDGVVNIPVELTDAIDEAVAAKVVC</sequence>
<evidence type="ECO:0000313" key="2">
    <source>
        <dbReference type="WBParaSite" id="JU765_v2.g3267.t1"/>
    </source>
</evidence>
<evidence type="ECO:0000313" key="1">
    <source>
        <dbReference type="Proteomes" id="UP000887576"/>
    </source>
</evidence>
<dbReference type="WBParaSite" id="JU765_v2.g3267.t1">
    <property type="protein sequence ID" value="JU765_v2.g3267.t1"/>
    <property type="gene ID" value="JU765_v2.g3267"/>
</dbReference>
<protein>
    <submittedName>
        <fullName evidence="2">Uncharacterized protein</fullName>
    </submittedName>
</protein>
<organism evidence="1 2">
    <name type="scientific">Panagrolaimus sp. JU765</name>
    <dbReference type="NCBI Taxonomy" id="591449"/>
    <lineage>
        <taxon>Eukaryota</taxon>
        <taxon>Metazoa</taxon>
        <taxon>Ecdysozoa</taxon>
        <taxon>Nematoda</taxon>
        <taxon>Chromadorea</taxon>
        <taxon>Rhabditida</taxon>
        <taxon>Tylenchina</taxon>
        <taxon>Panagrolaimomorpha</taxon>
        <taxon>Panagrolaimoidea</taxon>
        <taxon>Panagrolaimidae</taxon>
        <taxon>Panagrolaimus</taxon>
    </lineage>
</organism>
<name>A0AC34R495_9BILA</name>
<reference evidence="2" key="1">
    <citation type="submission" date="2022-11" db="UniProtKB">
        <authorList>
            <consortium name="WormBaseParasite"/>
        </authorList>
    </citation>
    <scope>IDENTIFICATION</scope>
</reference>